<reference evidence="3 4" key="1">
    <citation type="journal article" date="2024" name="Nat. Commun.">
        <title>Phylogenomics reveals the evolutionary origins of lichenization in chlorophyte algae.</title>
        <authorList>
            <person name="Puginier C."/>
            <person name="Libourel C."/>
            <person name="Otte J."/>
            <person name="Skaloud P."/>
            <person name="Haon M."/>
            <person name="Grisel S."/>
            <person name="Petersen M."/>
            <person name="Berrin J.G."/>
            <person name="Delaux P.M."/>
            <person name="Dal Grande F."/>
            <person name="Keller J."/>
        </authorList>
    </citation>
    <scope>NUCLEOTIDE SEQUENCE [LARGE SCALE GENOMIC DNA]</scope>
    <source>
        <strain evidence="3 4">SAG 245.80</strain>
    </source>
</reference>
<feature type="region of interest" description="Disordered" evidence="1">
    <location>
        <begin position="126"/>
        <end position="150"/>
    </location>
</feature>
<dbReference type="EMBL" id="JALJOU010000046">
    <property type="protein sequence ID" value="KAK9831442.1"/>
    <property type="molecule type" value="Genomic_DNA"/>
</dbReference>
<feature type="compositionally biased region" description="Basic and acidic residues" evidence="1">
    <location>
        <begin position="297"/>
        <end position="310"/>
    </location>
</feature>
<feature type="region of interest" description="Disordered" evidence="1">
    <location>
        <begin position="38"/>
        <end position="60"/>
    </location>
</feature>
<accession>A0AAW1RC86</accession>
<evidence type="ECO:0000256" key="1">
    <source>
        <dbReference type="SAM" id="MobiDB-lite"/>
    </source>
</evidence>
<evidence type="ECO:0000256" key="2">
    <source>
        <dbReference type="SAM" id="SignalP"/>
    </source>
</evidence>
<feature type="compositionally biased region" description="Gly residues" evidence="1">
    <location>
        <begin position="128"/>
        <end position="137"/>
    </location>
</feature>
<keyword evidence="2" id="KW-0732">Signal</keyword>
<evidence type="ECO:0000313" key="4">
    <source>
        <dbReference type="Proteomes" id="UP001445335"/>
    </source>
</evidence>
<feature type="compositionally biased region" description="Polar residues" evidence="1">
    <location>
        <begin position="42"/>
        <end position="53"/>
    </location>
</feature>
<proteinExistence type="predicted"/>
<dbReference type="Proteomes" id="UP001445335">
    <property type="component" value="Unassembled WGS sequence"/>
</dbReference>
<sequence>MSQHRFWAVLAPLARNSLAGASELTPAFATKYAQRRQAAVPNRTSASYSTTQEVPEEVKTPADRLAEGVASQYDNAAAAAATGEHTAAEHMAGRAEAAADKLEGRAGGTYQAQMEHAAAAFEDVAKGGASGGEGGSGPAPPPEEQETYAKRVTLADAASRVATQVAAGVRDGTANMMTNVQETVASVAQQAGGVVAKAKEPLGGVGQTPKVGQPADVEGPPSGVRYDAGPASAKAAEGPAESAVPPFTTQIPIGDRGKTEARPESQSSPFAEGVWQDGGCVFDVHPRGQGADAESSEQLRERARQDAERG</sequence>
<gene>
    <name evidence="3" type="ORF">WJX81_005540</name>
</gene>
<name>A0AAW1RC86_9CHLO</name>
<feature type="region of interest" description="Disordered" evidence="1">
    <location>
        <begin position="200"/>
        <end position="310"/>
    </location>
</feature>
<feature type="chain" id="PRO_5043609718" evidence="2">
    <location>
        <begin position="20"/>
        <end position="310"/>
    </location>
</feature>
<evidence type="ECO:0000313" key="3">
    <source>
        <dbReference type="EMBL" id="KAK9831442.1"/>
    </source>
</evidence>
<feature type="signal peptide" evidence="2">
    <location>
        <begin position="1"/>
        <end position="19"/>
    </location>
</feature>
<organism evidence="3 4">
    <name type="scientific">Elliptochloris bilobata</name>
    <dbReference type="NCBI Taxonomy" id="381761"/>
    <lineage>
        <taxon>Eukaryota</taxon>
        <taxon>Viridiplantae</taxon>
        <taxon>Chlorophyta</taxon>
        <taxon>core chlorophytes</taxon>
        <taxon>Trebouxiophyceae</taxon>
        <taxon>Trebouxiophyceae incertae sedis</taxon>
        <taxon>Elliptochloris clade</taxon>
        <taxon>Elliptochloris</taxon>
    </lineage>
</organism>
<keyword evidence="4" id="KW-1185">Reference proteome</keyword>
<dbReference type="AlphaFoldDB" id="A0AAW1RC86"/>
<comment type="caution">
    <text evidence="3">The sequence shown here is derived from an EMBL/GenBank/DDBJ whole genome shotgun (WGS) entry which is preliminary data.</text>
</comment>
<protein>
    <submittedName>
        <fullName evidence="3">Uncharacterized protein</fullName>
    </submittedName>
</protein>